<dbReference type="KEGG" id="ccp:CHC_T00001928001"/>
<dbReference type="EMBL" id="HG001631">
    <property type="protein sequence ID" value="CDF33039.1"/>
    <property type="molecule type" value="Genomic_DNA"/>
</dbReference>
<protein>
    <submittedName>
        <fullName evidence="1">Uncharacterized protein</fullName>
    </submittedName>
</protein>
<proteinExistence type="predicted"/>
<gene>
    <name evidence="1" type="ORF">CHC_T00001928001</name>
</gene>
<dbReference type="GeneID" id="17320561"/>
<dbReference type="OrthoDB" id="447251at2759"/>
<accession>R7Q4V4</accession>
<dbReference type="Gramene" id="CDF33039">
    <property type="protein sequence ID" value="CDF33039"/>
    <property type="gene ID" value="CHC_T00001928001"/>
</dbReference>
<keyword evidence="2" id="KW-1185">Reference proteome</keyword>
<evidence type="ECO:0000313" key="2">
    <source>
        <dbReference type="Proteomes" id="UP000012073"/>
    </source>
</evidence>
<evidence type="ECO:0000313" key="1">
    <source>
        <dbReference type="EMBL" id="CDF33039.1"/>
    </source>
</evidence>
<dbReference type="PhylomeDB" id="R7Q4V4"/>
<dbReference type="AlphaFoldDB" id="R7Q4V4"/>
<reference evidence="2" key="1">
    <citation type="journal article" date="2013" name="Proc. Natl. Acad. Sci. U.S.A.">
        <title>Genome structure and metabolic features in the red seaweed Chondrus crispus shed light on evolution of the Archaeplastida.</title>
        <authorList>
            <person name="Collen J."/>
            <person name="Porcel B."/>
            <person name="Carre W."/>
            <person name="Ball S.G."/>
            <person name="Chaparro C."/>
            <person name="Tonon T."/>
            <person name="Barbeyron T."/>
            <person name="Michel G."/>
            <person name="Noel B."/>
            <person name="Valentin K."/>
            <person name="Elias M."/>
            <person name="Artiguenave F."/>
            <person name="Arun A."/>
            <person name="Aury J.M."/>
            <person name="Barbosa-Neto J.F."/>
            <person name="Bothwell J.H."/>
            <person name="Bouget F.Y."/>
            <person name="Brillet L."/>
            <person name="Cabello-Hurtado F."/>
            <person name="Capella-Gutierrez S."/>
            <person name="Charrier B."/>
            <person name="Cladiere L."/>
            <person name="Cock J.M."/>
            <person name="Coelho S.M."/>
            <person name="Colleoni C."/>
            <person name="Czjzek M."/>
            <person name="Da Silva C."/>
            <person name="Delage L."/>
            <person name="Denoeud F."/>
            <person name="Deschamps P."/>
            <person name="Dittami S.M."/>
            <person name="Gabaldon T."/>
            <person name="Gachon C.M."/>
            <person name="Groisillier A."/>
            <person name="Herve C."/>
            <person name="Jabbari K."/>
            <person name="Katinka M."/>
            <person name="Kloareg B."/>
            <person name="Kowalczyk N."/>
            <person name="Labadie K."/>
            <person name="Leblanc C."/>
            <person name="Lopez P.J."/>
            <person name="McLachlan D.H."/>
            <person name="Meslet-Cladiere L."/>
            <person name="Moustafa A."/>
            <person name="Nehr Z."/>
            <person name="Nyvall Collen P."/>
            <person name="Panaud O."/>
            <person name="Partensky F."/>
            <person name="Poulain J."/>
            <person name="Rensing S.A."/>
            <person name="Rousvoal S."/>
            <person name="Samson G."/>
            <person name="Symeonidi A."/>
            <person name="Weissenbach J."/>
            <person name="Zambounis A."/>
            <person name="Wincker P."/>
            <person name="Boyen C."/>
        </authorList>
    </citation>
    <scope>NUCLEOTIDE SEQUENCE [LARGE SCALE GENOMIC DNA]</scope>
    <source>
        <strain evidence="2">cv. Stackhouse</strain>
    </source>
</reference>
<name>R7Q4V4_CHOCR</name>
<dbReference type="RefSeq" id="XP_005712842.1">
    <property type="nucleotide sequence ID" value="XM_005712785.1"/>
</dbReference>
<sequence length="55" mass="6132">MLHRLNEVQFQLLADGNIGDAVSQARREITGLRDYGRDTIEVMRGFATALLGGRE</sequence>
<dbReference type="Proteomes" id="UP000012073">
    <property type="component" value="Unassembled WGS sequence"/>
</dbReference>
<organism evidence="1 2">
    <name type="scientific">Chondrus crispus</name>
    <name type="common">Carrageen Irish moss</name>
    <name type="synonym">Polymorpha crispa</name>
    <dbReference type="NCBI Taxonomy" id="2769"/>
    <lineage>
        <taxon>Eukaryota</taxon>
        <taxon>Rhodophyta</taxon>
        <taxon>Florideophyceae</taxon>
        <taxon>Rhodymeniophycidae</taxon>
        <taxon>Gigartinales</taxon>
        <taxon>Gigartinaceae</taxon>
        <taxon>Chondrus</taxon>
    </lineage>
</organism>